<name>A0AAW0YHY3_CHEQU</name>
<organism evidence="3 4">
    <name type="scientific">Cherax quadricarinatus</name>
    <name type="common">Australian red claw crayfish</name>
    <dbReference type="NCBI Taxonomy" id="27406"/>
    <lineage>
        <taxon>Eukaryota</taxon>
        <taxon>Metazoa</taxon>
        <taxon>Ecdysozoa</taxon>
        <taxon>Arthropoda</taxon>
        <taxon>Crustacea</taxon>
        <taxon>Multicrustacea</taxon>
        <taxon>Malacostraca</taxon>
        <taxon>Eumalacostraca</taxon>
        <taxon>Eucarida</taxon>
        <taxon>Decapoda</taxon>
        <taxon>Pleocyemata</taxon>
        <taxon>Astacidea</taxon>
        <taxon>Parastacoidea</taxon>
        <taxon>Parastacidae</taxon>
        <taxon>Cherax</taxon>
    </lineage>
</organism>
<evidence type="ECO:0000256" key="2">
    <source>
        <dbReference type="SAM" id="SignalP"/>
    </source>
</evidence>
<keyword evidence="4" id="KW-1185">Reference proteome</keyword>
<accession>A0AAW0YHY3</accession>
<reference evidence="3 4" key="1">
    <citation type="journal article" date="2024" name="BMC Genomics">
        <title>Genome assembly of redclaw crayfish (Cherax quadricarinatus) provides insights into its immune adaptation and hypoxia tolerance.</title>
        <authorList>
            <person name="Liu Z."/>
            <person name="Zheng J."/>
            <person name="Li H."/>
            <person name="Fang K."/>
            <person name="Wang S."/>
            <person name="He J."/>
            <person name="Zhou D."/>
            <person name="Weng S."/>
            <person name="Chi M."/>
            <person name="Gu Z."/>
            <person name="He J."/>
            <person name="Li F."/>
            <person name="Wang M."/>
        </authorList>
    </citation>
    <scope>NUCLEOTIDE SEQUENCE [LARGE SCALE GENOMIC DNA]</scope>
    <source>
        <strain evidence="3">ZL_2023a</strain>
    </source>
</reference>
<sequence length="107" mass="11748">MKYVLQLPVLMFSLLITVTARPQYAHGHYYEYTPPLEPNPIQPTPSEIEIGAPVPTTTPSPAPFPPPVGAPALADSLDCAECYVKTSKLICEADFVCFAKKRESQLK</sequence>
<gene>
    <name evidence="3" type="ORF">OTU49_013837</name>
</gene>
<dbReference type="AlphaFoldDB" id="A0AAW0YHY3"/>
<feature type="chain" id="PRO_5043385031" evidence="2">
    <location>
        <begin position="21"/>
        <end position="107"/>
    </location>
</feature>
<dbReference type="Proteomes" id="UP001445076">
    <property type="component" value="Unassembled WGS sequence"/>
</dbReference>
<comment type="caution">
    <text evidence="3">The sequence shown here is derived from an EMBL/GenBank/DDBJ whole genome shotgun (WGS) entry which is preliminary data.</text>
</comment>
<dbReference type="EMBL" id="JARKIK010000006">
    <property type="protein sequence ID" value="KAK8751276.1"/>
    <property type="molecule type" value="Genomic_DNA"/>
</dbReference>
<feature type="signal peptide" evidence="2">
    <location>
        <begin position="1"/>
        <end position="20"/>
    </location>
</feature>
<proteinExistence type="predicted"/>
<keyword evidence="2" id="KW-0732">Signal</keyword>
<evidence type="ECO:0000313" key="3">
    <source>
        <dbReference type="EMBL" id="KAK8751276.1"/>
    </source>
</evidence>
<protein>
    <submittedName>
        <fullName evidence="3">Uncharacterized protein</fullName>
    </submittedName>
</protein>
<evidence type="ECO:0000313" key="4">
    <source>
        <dbReference type="Proteomes" id="UP001445076"/>
    </source>
</evidence>
<evidence type="ECO:0000256" key="1">
    <source>
        <dbReference type="SAM" id="MobiDB-lite"/>
    </source>
</evidence>
<feature type="region of interest" description="Disordered" evidence="1">
    <location>
        <begin position="41"/>
        <end position="67"/>
    </location>
</feature>
<feature type="compositionally biased region" description="Pro residues" evidence="1">
    <location>
        <begin position="56"/>
        <end position="67"/>
    </location>
</feature>